<comment type="subcellular location">
    <subcellularLocation>
        <location evidence="1">Nucleus</location>
    </subcellularLocation>
</comment>
<dbReference type="GO" id="GO:1990817">
    <property type="term" value="F:poly(A) RNA polymerase activity"/>
    <property type="evidence" value="ECO:0007669"/>
    <property type="project" value="UniProtKB-EC"/>
</dbReference>
<keyword evidence="6" id="KW-0547">Nucleotide-binding</keyword>
<protein>
    <recommendedName>
        <fullName evidence="3">polynucleotide adenylyltransferase</fullName>
        <ecNumber evidence="3">2.7.7.19</ecNumber>
    </recommendedName>
</protein>
<evidence type="ECO:0000256" key="7">
    <source>
        <dbReference type="ARBA" id="ARBA00022840"/>
    </source>
</evidence>
<dbReference type="InterPro" id="IPR007012">
    <property type="entry name" value="PolA_pol_cen_dom"/>
</dbReference>
<keyword evidence="12" id="KW-1185">Reference proteome</keyword>
<comment type="similarity">
    <text evidence="2">Belongs to the poly(A) polymerase family.</text>
</comment>
<dbReference type="GO" id="GO:0005524">
    <property type="term" value="F:ATP binding"/>
    <property type="evidence" value="ECO:0007669"/>
    <property type="project" value="UniProtKB-KW"/>
</dbReference>
<keyword evidence="4" id="KW-0507">mRNA processing</keyword>
<proteinExistence type="inferred from homology"/>
<evidence type="ECO:0000256" key="5">
    <source>
        <dbReference type="ARBA" id="ARBA00022679"/>
    </source>
</evidence>
<dbReference type="Gene3D" id="3.30.70.590">
    <property type="entry name" value="Poly(A) polymerase predicted RNA binding domain"/>
    <property type="match status" value="1"/>
</dbReference>
<dbReference type="SUPFAM" id="SSF81631">
    <property type="entry name" value="PAP/OAS1 substrate-binding domain"/>
    <property type="match status" value="1"/>
</dbReference>
<dbReference type="GO" id="GO:0005634">
    <property type="term" value="C:nucleus"/>
    <property type="evidence" value="ECO:0007669"/>
    <property type="project" value="UniProtKB-SubCell"/>
</dbReference>
<name>A0A915M9Q8_MELJA</name>
<evidence type="ECO:0000259" key="11">
    <source>
        <dbReference type="Pfam" id="PF04928"/>
    </source>
</evidence>
<dbReference type="InterPro" id="IPR043519">
    <property type="entry name" value="NT_sf"/>
</dbReference>
<dbReference type="Proteomes" id="UP000887561">
    <property type="component" value="Unplaced"/>
</dbReference>
<dbReference type="Gene3D" id="1.10.1410.10">
    <property type="match status" value="1"/>
</dbReference>
<dbReference type="Gene3D" id="3.30.460.10">
    <property type="entry name" value="Beta Polymerase, domain 2"/>
    <property type="match status" value="1"/>
</dbReference>
<keyword evidence="10" id="KW-0175">Coiled coil</keyword>
<dbReference type="PANTHER" id="PTHR10682">
    <property type="entry name" value="POLY A POLYMERASE"/>
    <property type="match status" value="1"/>
</dbReference>
<evidence type="ECO:0000256" key="8">
    <source>
        <dbReference type="ARBA" id="ARBA00023242"/>
    </source>
</evidence>
<comment type="catalytic activity">
    <reaction evidence="9">
        <text>RNA(n) + ATP = RNA(n)-3'-adenine ribonucleotide + diphosphate</text>
        <dbReference type="Rhea" id="RHEA:11332"/>
        <dbReference type="Rhea" id="RHEA-COMP:14527"/>
        <dbReference type="Rhea" id="RHEA-COMP:17347"/>
        <dbReference type="ChEBI" id="CHEBI:30616"/>
        <dbReference type="ChEBI" id="CHEBI:33019"/>
        <dbReference type="ChEBI" id="CHEBI:140395"/>
        <dbReference type="ChEBI" id="CHEBI:173115"/>
        <dbReference type="EC" id="2.7.7.19"/>
    </reaction>
</comment>
<feature type="domain" description="Poly(A) polymerase central" evidence="11">
    <location>
        <begin position="399"/>
        <end position="459"/>
    </location>
</feature>
<evidence type="ECO:0000256" key="3">
    <source>
        <dbReference type="ARBA" id="ARBA00012388"/>
    </source>
</evidence>
<dbReference type="AlphaFoldDB" id="A0A915M9Q8"/>
<dbReference type="WBParaSite" id="scaffold3312_cov185.g6426">
    <property type="protein sequence ID" value="scaffold3312_cov185.g6426"/>
    <property type="gene ID" value="scaffold3312_cov185.g6426"/>
</dbReference>
<accession>A0A915M9Q8</accession>
<evidence type="ECO:0000256" key="4">
    <source>
        <dbReference type="ARBA" id="ARBA00022664"/>
    </source>
</evidence>
<organism evidence="12 13">
    <name type="scientific">Meloidogyne javanica</name>
    <name type="common">Root-knot nematode worm</name>
    <dbReference type="NCBI Taxonomy" id="6303"/>
    <lineage>
        <taxon>Eukaryota</taxon>
        <taxon>Metazoa</taxon>
        <taxon>Ecdysozoa</taxon>
        <taxon>Nematoda</taxon>
        <taxon>Chromadorea</taxon>
        <taxon>Rhabditida</taxon>
        <taxon>Tylenchina</taxon>
        <taxon>Tylenchomorpha</taxon>
        <taxon>Tylenchoidea</taxon>
        <taxon>Meloidogynidae</taxon>
        <taxon>Meloidogyninae</taxon>
        <taxon>Meloidogyne</taxon>
        <taxon>Meloidogyne incognita group</taxon>
    </lineage>
</organism>
<reference evidence="13" key="1">
    <citation type="submission" date="2022-11" db="UniProtKB">
        <authorList>
            <consortium name="WormBaseParasite"/>
        </authorList>
    </citation>
    <scope>IDENTIFICATION</scope>
</reference>
<dbReference type="PANTHER" id="PTHR10682:SF10">
    <property type="entry name" value="POLYNUCLEOTIDE ADENYLYLTRANSFERASE"/>
    <property type="match status" value="1"/>
</dbReference>
<evidence type="ECO:0000256" key="6">
    <source>
        <dbReference type="ARBA" id="ARBA00022741"/>
    </source>
</evidence>
<dbReference type="GO" id="GO:0006397">
    <property type="term" value="P:mRNA processing"/>
    <property type="evidence" value="ECO:0007669"/>
    <property type="project" value="UniProtKB-KW"/>
</dbReference>
<keyword evidence="7" id="KW-0067">ATP-binding</keyword>
<evidence type="ECO:0000256" key="10">
    <source>
        <dbReference type="SAM" id="Coils"/>
    </source>
</evidence>
<dbReference type="EC" id="2.7.7.19" evidence="3"/>
<evidence type="ECO:0000256" key="9">
    <source>
        <dbReference type="ARBA" id="ARBA00048830"/>
    </source>
</evidence>
<keyword evidence="5" id="KW-0808">Transferase</keyword>
<feature type="coiled-coil region" evidence="10">
    <location>
        <begin position="213"/>
        <end position="240"/>
    </location>
</feature>
<keyword evidence="8" id="KW-0539">Nucleus</keyword>
<evidence type="ECO:0000256" key="2">
    <source>
        <dbReference type="ARBA" id="ARBA00010912"/>
    </source>
</evidence>
<dbReference type="Pfam" id="PF04928">
    <property type="entry name" value="PAP_central"/>
    <property type="match status" value="1"/>
</dbReference>
<sequence length="618" mass="71912">MGVNDPNQAALLINIWTVEVQRLVSHEHFKLLKKFSSQILQKCTKPGMLSKLDLLSPNVTVQEFYEVDNLTINTIYDYMKEKSVKILISVSERKEFLKWRQGIVADEFYEELGINNEIKLENERENRQIFKEQISKVENLNEKSGGNIELDEISDNKMEDVEGESNTEEISSHLVNEINLETTNETKQPPNENTISEATKSNEITISSVPDEVKDEKETTKNLEEAINDIKKMIELWNDQAFFLIKRFTCRLTNKDAFTLISGSYLLNINSVESDVDFIVVLPFNYNDNNGKFVTKIMLDDEFMGSKSECNFEKREECTEKGSLYCVLCENKATSWLRKITTGVSEINAKIHDYSFDLAFVAYPWERNSEQILNFIKSEESYRANIRINEITAKNKTKFRLLLLSLKLWAKSHFVYDGKLGFFSGTSLAILVTKILVDFNSSKMTIYQLLAKFFDVFTYKMMDKIDEDSNNTLVNKQKIEEHLETELEPIFIVEETNENIEKLREAIDWNETKERESRNNLYINNSENYDQFLAIVCTYNPTSEYGDEFCDFSTTRIRLQLLFSIETEIDAICHANLQKPIRDKKQCPKEFRKKGWVCIIWLVGIDFEINENNGDKVN</sequence>
<evidence type="ECO:0000313" key="13">
    <source>
        <dbReference type="WBParaSite" id="scaffold3312_cov185.g6426"/>
    </source>
</evidence>
<evidence type="ECO:0000256" key="1">
    <source>
        <dbReference type="ARBA" id="ARBA00004123"/>
    </source>
</evidence>
<evidence type="ECO:0000313" key="12">
    <source>
        <dbReference type="Proteomes" id="UP000887561"/>
    </source>
</evidence>